<protein>
    <submittedName>
        <fullName evidence="3">IS1182 family transposase ISPmo1</fullName>
    </submittedName>
</protein>
<evidence type="ECO:0000259" key="2">
    <source>
        <dbReference type="Pfam" id="PF13751"/>
    </source>
</evidence>
<dbReference type="PANTHER" id="PTHR33408:SF2">
    <property type="entry name" value="TRANSPOSASE DDE DOMAIN-CONTAINING PROTEIN"/>
    <property type="match status" value="1"/>
</dbReference>
<organism evidence="3 4">
    <name type="scientific">Pseudomonas fluorescens</name>
    <dbReference type="NCBI Taxonomy" id="294"/>
    <lineage>
        <taxon>Bacteria</taxon>
        <taxon>Pseudomonadati</taxon>
        <taxon>Pseudomonadota</taxon>
        <taxon>Gammaproteobacteria</taxon>
        <taxon>Pseudomonadales</taxon>
        <taxon>Pseudomonadaceae</taxon>
        <taxon>Pseudomonas</taxon>
    </lineage>
</organism>
<proteinExistence type="predicted"/>
<dbReference type="InterPro" id="IPR025668">
    <property type="entry name" value="Tnp_DDE_dom"/>
</dbReference>
<feature type="domain" description="Transposase IS4-like" evidence="1">
    <location>
        <begin position="3"/>
        <end position="68"/>
    </location>
</feature>
<dbReference type="InterPro" id="IPR002559">
    <property type="entry name" value="Transposase_11"/>
</dbReference>
<name>A0A5E7FN06_PSEFL</name>
<dbReference type="GO" id="GO:0004803">
    <property type="term" value="F:transposase activity"/>
    <property type="evidence" value="ECO:0007669"/>
    <property type="project" value="InterPro"/>
</dbReference>
<gene>
    <name evidence="3" type="ORF">PS691_05610</name>
</gene>
<dbReference type="Pfam" id="PF01609">
    <property type="entry name" value="DDE_Tnp_1"/>
    <property type="match status" value="1"/>
</dbReference>
<dbReference type="EMBL" id="CABVHQ010000107">
    <property type="protein sequence ID" value="VVO39597.1"/>
    <property type="molecule type" value="Genomic_DNA"/>
</dbReference>
<dbReference type="GO" id="GO:0006313">
    <property type="term" value="P:DNA transposition"/>
    <property type="evidence" value="ECO:0007669"/>
    <property type="project" value="InterPro"/>
</dbReference>
<feature type="domain" description="Transposase DDE" evidence="2">
    <location>
        <begin position="109"/>
        <end position="173"/>
    </location>
</feature>
<evidence type="ECO:0000313" key="3">
    <source>
        <dbReference type="EMBL" id="VVO39597.1"/>
    </source>
</evidence>
<evidence type="ECO:0000259" key="1">
    <source>
        <dbReference type="Pfam" id="PF01609"/>
    </source>
</evidence>
<accession>A0A5E7FN06</accession>
<dbReference type="Proteomes" id="UP000337909">
    <property type="component" value="Unassembled WGS sequence"/>
</dbReference>
<sequence length="184" mass="20972">MPRGTGIVGYNVQTAVDTQHHLIVAHEVTNVGSDRDQLCSMAKQAREAMASETLWVVADRGYFKSEEILVCRNANITAYVPKPMTSGAKADGRFNNDAFIYDAVKNEYICPAGQTLIWRYSTVEKGLKLYRYWSSKCQGCSLKSQCTPSTERRVRRWEHEAILEEMQSRLSNAPEMMRVRKRTL</sequence>
<dbReference type="PANTHER" id="PTHR33408">
    <property type="entry name" value="TRANSPOSASE"/>
    <property type="match status" value="1"/>
</dbReference>
<dbReference type="Pfam" id="PF13751">
    <property type="entry name" value="DDE_Tnp_1_6"/>
    <property type="match status" value="1"/>
</dbReference>
<reference evidence="3 4" key="1">
    <citation type="submission" date="2019-09" db="EMBL/GenBank/DDBJ databases">
        <authorList>
            <person name="Chandra G."/>
            <person name="Truman W A."/>
        </authorList>
    </citation>
    <scope>NUCLEOTIDE SEQUENCE [LARGE SCALE GENOMIC DNA]</scope>
    <source>
        <strain evidence="3">PS691</strain>
    </source>
</reference>
<dbReference type="AlphaFoldDB" id="A0A5E7FN06"/>
<evidence type="ECO:0000313" key="4">
    <source>
        <dbReference type="Proteomes" id="UP000337909"/>
    </source>
</evidence>
<dbReference type="GO" id="GO:0003677">
    <property type="term" value="F:DNA binding"/>
    <property type="evidence" value="ECO:0007669"/>
    <property type="project" value="InterPro"/>
</dbReference>